<dbReference type="eggNOG" id="COG0730">
    <property type="taxonomic scope" value="Bacteria"/>
</dbReference>
<comment type="similarity">
    <text evidence="2 6">Belongs to the 4-toluene sulfonate uptake permease (TSUP) (TC 2.A.102) family.</text>
</comment>
<dbReference type="OrthoDB" id="3181470at2"/>
<evidence type="ECO:0000256" key="5">
    <source>
        <dbReference type="ARBA" id="ARBA00023136"/>
    </source>
</evidence>
<feature type="transmembrane region" description="Helical" evidence="6">
    <location>
        <begin position="184"/>
        <end position="206"/>
    </location>
</feature>
<feature type="transmembrane region" description="Helical" evidence="6">
    <location>
        <begin position="73"/>
        <end position="93"/>
    </location>
</feature>
<evidence type="ECO:0000256" key="6">
    <source>
        <dbReference type="RuleBase" id="RU363041"/>
    </source>
</evidence>
<feature type="transmembrane region" description="Helical" evidence="6">
    <location>
        <begin position="41"/>
        <end position="61"/>
    </location>
</feature>
<protein>
    <recommendedName>
        <fullName evidence="6">Probable membrane transporter protein</fullName>
    </recommendedName>
</protein>
<dbReference type="AlphaFoldDB" id="A0A0A5G1Q7"/>
<feature type="transmembrane region" description="Helical" evidence="6">
    <location>
        <begin position="212"/>
        <end position="230"/>
    </location>
</feature>
<evidence type="ECO:0000256" key="3">
    <source>
        <dbReference type="ARBA" id="ARBA00022692"/>
    </source>
</evidence>
<evidence type="ECO:0000256" key="4">
    <source>
        <dbReference type="ARBA" id="ARBA00022989"/>
    </source>
</evidence>
<dbReference type="Pfam" id="PF01925">
    <property type="entry name" value="TauE"/>
    <property type="match status" value="1"/>
</dbReference>
<dbReference type="STRING" id="1385512.N784_02500"/>
<accession>A0A0A5G1Q7</accession>
<keyword evidence="5 6" id="KW-0472">Membrane</keyword>
<dbReference type="PANTHER" id="PTHR43701">
    <property type="entry name" value="MEMBRANE TRANSPORTER PROTEIN MJ0441-RELATED"/>
    <property type="match status" value="1"/>
</dbReference>
<name>A0A0A5G1Q7_9BACI</name>
<dbReference type="InterPro" id="IPR051598">
    <property type="entry name" value="TSUP/Inactive_protease-like"/>
</dbReference>
<feature type="transmembrane region" description="Helical" evidence="6">
    <location>
        <begin position="140"/>
        <end position="172"/>
    </location>
</feature>
<evidence type="ECO:0000313" key="7">
    <source>
        <dbReference type="EMBL" id="KGX87011.1"/>
    </source>
</evidence>
<keyword evidence="3 6" id="KW-0812">Transmembrane</keyword>
<keyword evidence="8" id="KW-1185">Reference proteome</keyword>
<feature type="transmembrane region" description="Helical" evidence="6">
    <location>
        <begin position="105"/>
        <end position="125"/>
    </location>
</feature>
<dbReference type="PANTHER" id="PTHR43701:SF2">
    <property type="entry name" value="MEMBRANE TRANSPORTER PROTEIN YJNA-RELATED"/>
    <property type="match status" value="1"/>
</dbReference>
<keyword evidence="4 6" id="KW-1133">Transmembrane helix</keyword>
<dbReference type="RefSeq" id="WP_084600177.1">
    <property type="nucleotide sequence ID" value="NZ_AVPG01000009.1"/>
</dbReference>
<dbReference type="Proteomes" id="UP000030401">
    <property type="component" value="Unassembled WGS sequence"/>
</dbReference>
<comment type="caution">
    <text evidence="7">The sequence shown here is derived from an EMBL/GenBank/DDBJ whole genome shotgun (WGS) entry which is preliminary data.</text>
</comment>
<organism evidence="7 8">
    <name type="scientific">Pontibacillus litoralis JSM 072002</name>
    <dbReference type="NCBI Taxonomy" id="1385512"/>
    <lineage>
        <taxon>Bacteria</taxon>
        <taxon>Bacillati</taxon>
        <taxon>Bacillota</taxon>
        <taxon>Bacilli</taxon>
        <taxon>Bacillales</taxon>
        <taxon>Bacillaceae</taxon>
        <taxon>Pontibacillus</taxon>
    </lineage>
</organism>
<evidence type="ECO:0000256" key="1">
    <source>
        <dbReference type="ARBA" id="ARBA00004141"/>
    </source>
</evidence>
<feature type="transmembrane region" description="Helical" evidence="6">
    <location>
        <begin position="6"/>
        <end position="29"/>
    </location>
</feature>
<dbReference type="EMBL" id="AVPG01000009">
    <property type="protein sequence ID" value="KGX87011.1"/>
    <property type="molecule type" value="Genomic_DNA"/>
</dbReference>
<comment type="subcellular location">
    <subcellularLocation>
        <location evidence="6">Cell membrane</location>
        <topology evidence="6">Multi-pass membrane protein</topology>
    </subcellularLocation>
    <subcellularLocation>
        <location evidence="1">Membrane</location>
        <topology evidence="1">Multi-pass membrane protein</topology>
    </subcellularLocation>
</comment>
<gene>
    <name evidence="7" type="ORF">N784_02500</name>
</gene>
<keyword evidence="6" id="KW-1003">Cell membrane</keyword>
<feature type="transmembrane region" description="Helical" evidence="6">
    <location>
        <begin position="242"/>
        <end position="262"/>
    </location>
</feature>
<reference evidence="7 8" key="1">
    <citation type="submission" date="2013-08" db="EMBL/GenBank/DDBJ databases">
        <authorList>
            <person name="Huang J."/>
            <person name="Wang G."/>
        </authorList>
    </citation>
    <scope>NUCLEOTIDE SEQUENCE [LARGE SCALE GENOMIC DNA]</scope>
    <source>
        <strain evidence="7 8">JSM 072002</strain>
    </source>
</reference>
<dbReference type="InterPro" id="IPR002781">
    <property type="entry name" value="TM_pro_TauE-like"/>
</dbReference>
<dbReference type="GO" id="GO:0005886">
    <property type="term" value="C:plasma membrane"/>
    <property type="evidence" value="ECO:0007669"/>
    <property type="project" value="UniProtKB-SubCell"/>
</dbReference>
<sequence length="264" mass="28291">MLIFLIYFFIGLLASTIGAIAGLGGGVIIKPVLDMFGHFDLATVGVLSAATVLSMSIVSMFKARKSNVTINITASSMIAVGSIVGGIIGKALFNYIVFSLHATKITAISQSIILVLLLSTIYIYFKKKDQYTTFVLKNTFIIFSVGILLGVLAAFLGIGGGPLNVAVLSFLFSMNAKNASINSIFIIFFSQLSALLLIGFTTGFEIYDLSMLSYMVLGGILGGWIGSIVVTNIRNSQVEKLFNLSILVIICINIYNIIQAVLLQ</sequence>
<evidence type="ECO:0000256" key="2">
    <source>
        <dbReference type="ARBA" id="ARBA00009142"/>
    </source>
</evidence>
<proteinExistence type="inferred from homology"/>
<evidence type="ECO:0000313" key="8">
    <source>
        <dbReference type="Proteomes" id="UP000030401"/>
    </source>
</evidence>